<accession>A0A5E4PR65</accession>
<proteinExistence type="predicted"/>
<evidence type="ECO:0000313" key="2">
    <source>
        <dbReference type="Proteomes" id="UP000324832"/>
    </source>
</evidence>
<organism evidence="1 2">
    <name type="scientific">Leptidea sinapis</name>
    <dbReference type="NCBI Taxonomy" id="189913"/>
    <lineage>
        <taxon>Eukaryota</taxon>
        <taxon>Metazoa</taxon>
        <taxon>Ecdysozoa</taxon>
        <taxon>Arthropoda</taxon>
        <taxon>Hexapoda</taxon>
        <taxon>Insecta</taxon>
        <taxon>Pterygota</taxon>
        <taxon>Neoptera</taxon>
        <taxon>Endopterygota</taxon>
        <taxon>Lepidoptera</taxon>
        <taxon>Glossata</taxon>
        <taxon>Ditrysia</taxon>
        <taxon>Papilionoidea</taxon>
        <taxon>Pieridae</taxon>
        <taxon>Dismorphiinae</taxon>
        <taxon>Leptidea</taxon>
    </lineage>
</organism>
<dbReference type="AlphaFoldDB" id="A0A5E4PR65"/>
<sequence>MKSAGSLPSAALYELQDLGLLLRVDGPELESLRGKVRKLFNRAKNTRAPDDWDAYKQAQYWFKKRIRDRKRERWRRFCTSIESTNQAAKSRGGAEAMRPAGSLDTNEDDLGIVCRLITIY</sequence>
<evidence type="ECO:0000313" key="1">
    <source>
        <dbReference type="EMBL" id="VVC87550.1"/>
    </source>
</evidence>
<dbReference type="EMBL" id="FZQP02000138">
    <property type="protein sequence ID" value="VVC87550.1"/>
    <property type="molecule type" value="Genomic_DNA"/>
</dbReference>
<name>A0A5E4PR65_9NEOP</name>
<dbReference type="Proteomes" id="UP000324832">
    <property type="component" value="Unassembled WGS sequence"/>
</dbReference>
<gene>
    <name evidence="1" type="ORF">LSINAPIS_LOCUS1129</name>
</gene>
<reference evidence="1 2" key="1">
    <citation type="submission" date="2017-07" db="EMBL/GenBank/DDBJ databases">
        <authorList>
            <person name="Talla V."/>
            <person name="Backstrom N."/>
        </authorList>
    </citation>
    <scope>NUCLEOTIDE SEQUENCE [LARGE SCALE GENOMIC DNA]</scope>
</reference>
<protein>
    <submittedName>
        <fullName evidence="1">Uncharacterized protein</fullName>
    </submittedName>
</protein>
<keyword evidence="2" id="KW-1185">Reference proteome</keyword>